<evidence type="ECO:0000313" key="1">
    <source>
        <dbReference type="EMBL" id="KAK9737700.1"/>
    </source>
</evidence>
<dbReference type="PANTHER" id="PTHR35450">
    <property type="entry name" value="REVERSE TRANSCRIPTASE DOMAIN-CONTAINING PROTEIN"/>
    <property type="match status" value="1"/>
</dbReference>
<comment type="caution">
    <text evidence="1">The sequence shown here is derived from an EMBL/GenBank/DDBJ whole genome shotgun (WGS) entry which is preliminary data.</text>
</comment>
<evidence type="ECO:0000313" key="2">
    <source>
        <dbReference type="Proteomes" id="UP001458880"/>
    </source>
</evidence>
<gene>
    <name evidence="1" type="ORF">QE152_g10464</name>
</gene>
<sequence length="113" mass="13270">MVAKILHQELFIQHVPEARRQPYYAYIPENIVETQDVKLYWARVINTDKPVPSNIPDIVLVDKKERHTFIIDIAIPNAANLSRKHKEKITKYLPLAIEIKVMQQTCPENIRKK</sequence>
<dbReference type="AlphaFoldDB" id="A0AAW1LV33"/>
<organism evidence="1 2">
    <name type="scientific">Popillia japonica</name>
    <name type="common">Japanese beetle</name>
    <dbReference type="NCBI Taxonomy" id="7064"/>
    <lineage>
        <taxon>Eukaryota</taxon>
        <taxon>Metazoa</taxon>
        <taxon>Ecdysozoa</taxon>
        <taxon>Arthropoda</taxon>
        <taxon>Hexapoda</taxon>
        <taxon>Insecta</taxon>
        <taxon>Pterygota</taxon>
        <taxon>Neoptera</taxon>
        <taxon>Endopterygota</taxon>
        <taxon>Coleoptera</taxon>
        <taxon>Polyphaga</taxon>
        <taxon>Scarabaeiformia</taxon>
        <taxon>Scarabaeidae</taxon>
        <taxon>Rutelinae</taxon>
        <taxon>Popillia</taxon>
    </lineage>
</organism>
<protein>
    <submittedName>
        <fullName evidence="1">Uncharacterized protein</fullName>
    </submittedName>
</protein>
<name>A0AAW1LV33_POPJA</name>
<dbReference type="PANTHER" id="PTHR35450:SF2">
    <property type="entry name" value="REVERSE TRANSCRIPTASE DOMAIN-CONTAINING PROTEIN"/>
    <property type="match status" value="1"/>
</dbReference>
<keyword evidence="2" id="KW-1185">Reference proteome</keyword>
<reference evidence="1 2" key="1">
    <citation type="journal article" date="2024" name="BMC Genomics">
        <title>De novo assembly and annotation of Popillia japonica's genome with initial clues to its potential as an invasive pest.</title>
        <authorList>
            <person name="Cucini C."/>
            <person name="Boschi S."/>
            <person name="Funari R."/>
            <person name="Cardaioli E."/>
            <person name="Iannotti N."/>
            <person name="Marturano G."/>
            <person name="Paoli F."/>
            <person name="Bruttini M."/>
            <person name="Carapelli A."/>
            <person name="Frati F."/>
            <person name="Nardi F."/>
        </authorList>
    </citation>
    <scope>NUCLEOTIDE SEQUENCE [LARGE SCALE GENOMIC DNA]</scope>
    <source>
        <strain evidence="1">DMR45628</strain>
    </source>
</reference>
<accession>A0AAW1LV33</accession>
<dbReference type="EMBL" id="JASPKY010000096">
    <property type="protein sequence ID" value="KAK9737700.1"/>
    <property type="molecule type" value="Genomic_DNA"/>
</dbReference>
<proteinExistence type="predicted"/>
<dbReference type="Proteomes" id="UP001458880">
    <property type="component" value="Unassembled WGS sequence"/>
</dbReference>